<dbReference type="InterPro" id="IPR002711">
    <property type="entry name" value="HNH"/>
</dbReference>
<reference evidence="3 4" key="1">
    <citation type="submission" date="2022-06" db="EMBL/GenBank/DDBJ databases">
        <title>Whole-genome of Asaia lannensis strain LMG 27011T.</title>
        <authorList>
            <person name="Sombolestani A."/>
        </authorList>
    </citation>
    <scope>NUCLEOTIDE SEQUENCE [LARGE SCALE GENOMIC DNA]</scope>
    <source>
        <strain evidence="3 4">NBRC 102526</strain>
    </source>
</reference>
<dbReference type="Proteomes" id="UP001523401">
    <property type="component" value="Unassembled WGS sequence"/>
</dbReference>
<protein>
    <submittedName>
        <fullName evidence="3">HNH endonuclease</fullName>
    </submittedName>
</protein>
<dbReference type="PANTHER" id="PTHR33877:SF1">
    <property type="entry name" value="TYPE IV METHYL-DIRECTED RESTRICTION ENZYME ECOKMCRA"/>
    <property type="match status" value="1"/>
</dbReference>
<evidence type="ECO:0000313" key="4">
    <source>
        <dbReference type="Proteomes" id="UP001523401"/>
    </source>
</evidence>
<dbReference type="RefSeq" id="WP_252849720.1">
    <property type="nucleotide sequence ID" value="NZ_JAMXQU010000009.1"/>
</dbReference>
<dbReference type="PANTHER" id="PTHR33877">
    <property type="entry name" value="SLL1193 PROTEIN"/>
    <property type="match status" value="1"/>
</dbReference>
<gene>
    <name evidence="3" type="ORF">NF685_11525</name>
</gene>
<proteinExistence type="predicted"/>
<dbReference type="SMART" id="SM00507">
    <property type="entry name" value="HNHc"/>
    <property type="match status" value="1"/>
</dbReference>
<sequence>MDELTSCLSELEEAGAFSRAENGVIFNRRMVRDKAISDEASANGSEGGNPFLRRGSVPKSDRVRPYRKSDSPEKTKRIIARSNGKCFWCGVKLRLSGQAGPDYCHIDHLKPVCDGGSNDESNLVAACAACNHARARKDWSHPSDPYLGVSVGSFRQDGKASSDLKHQEAEAEAEAYTPIVPTGDEPTLDLETEDRKTGCETEGPARDFDEFWTAYPRKEGKASARRAYDKARKKIGHAAIMQAIASWPFDENVRNGQDYRPHPASWLNGERWNDESVVQSGARPIAPQYPAEVEAAHKAAKREWARNGFQGAPPMIEDFAEKARA</sequence>
<keyword evidence="3" id="KW-0540">Nuclease</keyword>
<feature type="domain" description="HNH nuclease" evidence="2">
    <location>
        <begin position="74"/>
        <end position="132"/>
    </location>
</feature>
<dbReference type="GO" id="GO:0004519">
    <property type="term" value="F:endonuclease activity"/>
    <property type="evidence" value="ECO:0007669"/>
    <property type="project" value="UniProtKB-KW"/>
</dbReference>
<dbReference type="InterPro" id="IPR003615">
    <property type="entry name" value="HNH_nuc"/>
</dbReference>
<keyword evidence="3" id="KW-0255">Endonuclease</keyword>
<feature type="region of interest" description="Disordered" evidence="1">
    <location>
        <begin position="38"/>
        <end position="75"/>
    </location>
</feature>
<evidence type="ECO:0000256" key="1">
    <source>
        <dbReference type="SAM" id="MobiDB-lite"/>
    </source>
</evidence>
<organism evidence="3 4">
    <name type="scientific">Asaia lannensis NBRC 102526</name>
    <dbReference type="NCBI Taxonomy" id="1307926"/>
    <lineage>
        <taxon>Bacteria</taxon>
        <taxon>Pseudomonadati</taxon>
        <taxon>Pseudomonadota</taxon>
        <taxon>Alphaproteobacteria</taxon>
        <taxon>Acetobacterales</taxon>
        <taxon>Acetobacteraceae</taxon>
        <taxon>Asaia</taxon>
    </lineage>
</organism>
<name>A0ABT1CII8_9PROT</name>
<evidence type="ECO:0000313" key="3">
    <source>
        <dbReference type="EMBL" id="MCO6160660.1"/>
    </source>
</evidence>
<dbReference type="EMBL" id="JAMXQU010000009">
    <property type="protein sequence ID" value="MCO6160660.1"/>
    <property type="molecule type" value="Genomic_DNA"/>
</dbReference>
<dbReference type="Gene3D" id="1.10.30.50">
    <property type="match status" value="1"/>
</dbReference>
<keyword evidence="3" id="KW-0378">Hydrolase</keyword>
<comment type="caution">
    <text evidence="3">The sequence shown here is derived from an EMBL/GenBank/DDBJ whole genome shotgun (WGS) entry which is preliminary data.</text>
</comment>
<dbReference type="InterPro" id="IPR052892">
    <property type="entry name" value="NA-targeting_endonuclease"/>
</dbReference>
<keyword evidence="4" id="KW-1185">Reference proteome</keyword>
<dbReference type="Pfam" id="PF01844">
    <property type="entry name" value="HNH"/>
    <property type="match status" value="1"/>
</dbReference>
<feature type="region of interest" description="Disordered" evidence="1">
    <location>
        <begin position="167"/>
        <end position="189"/>
    </location>
</feature>
<dbReference type="CDD" id="cd00085">
    <property type="entry name" value="HNHc"/>
    <property type="match status" value="1"/>
</dbReference>
<accession>A0ABT1CII8</accession>
<feature type="compositionally biased region" description="Basic and acidic residues" evidence="1">
    <location>
        <begin position="59"/>
        <end position="75"/>
    </location>
</feature>
<evidence type="ECO:0000259" key="2">
    <source>
        <dbReference type="SMART" id="SM00507"/>
    </source>
</evidence>